<accession>A0A6J1KAP3</accession>
<evidence type="ECO:0000313" key="2">
    <source>
        <dbReference type="Proteomes" id="UP000504608"/>
    </source>
</evidence>
<feature type="region of interest" description="Disordered" evidence="1">
    <location>
        <begin position="150"/>
        <end position="177"/>
    </location>
</feature>
<reference evidence="3" key="1">
    <citation type="submission" date="2025-08" db="UniProtKB">
        <authorList>
            <consortium name="RefSeq"/>
        </authorList>
    </citation>
    <scope>IDENTIFICATION</scope>
    <source>
        <tissue evidence="3">Young leaves</tissue>
    </source>
</reference>
<keyword evidence="2" id="KW-1185">Reference proteome</keyword>
<sequence>MGNCVLIRRDQKSDPKFKWSVGSGALVNVRVPMPTELDQANGRLCSSPPSSHLPSSPEFGKGDEMFFDSQAWLDSDNDDFFSVNGDNTPSCSSTPIWRPNAIETPAVEPSPEGTKKLLIELFRESFDSEHGRTIGTATSNGHIGVVIMEGNNNNNNNSKPNCSGRSRSVKGKSAQSTAWCIPVPKLARSLSLSDKKKRLLSPCRGGGPVHP</sequence>
<dbReference type="AlphaFoldDB" id="A0A6J1KAP3"/>
<dbReference type="PANTHER" id="PTHR34280">
    <property type="entry name" value="OS01G0920100 PROTEIN"/>
    <property type="match status" value="1"/>
</dbReference>
<protein>
    <submittedName>
        <fullName evidence="3">Uncharacterized protein At3g27210-like</fullName>
    </submittedName>
</protein>
<dbReference type="GeneID" id="111493225"/>
<proteinExistence type="predicted"/>
<dbReference type="Proteomes" id="UP000504608">
    <property type="component" value="Unplaced"/>
</dbReference>
<organism evidence="2 3">
    <name type="scientific">Cucurbita maxima</name>
    <name type="common">Pumpkin</name>
    <name type="synonym">Winter squash</name>
    <dbReference type="NCBI Taxonomy" id="3661"/>
    <lineage>
        <taxon>Eukaryota</taxon>
        <taxon>Viridiplantae</taxon>
        <taxon>Streptophyta</taxon>
        <taxon>Embryophyta</taxon>
        <taxon>Tracheophyta</taxon>
        <taxon>Spermatophyta</taxon>
        <taxon>Magnoliopsida</taxon>
        <taxon>eudicotyledons</taxon>
        <taxon>Gunneridae</taxon>
        <taxon>Pentapetalae</taxon>
        <taxon>rosids</taxon>
        <taxon>fabids</taxon>
        <taxon>Cucurbitales</taxon>
        <taxon>Cucurbitaceae</taxon>
        <taxon>Cucurbiteae</taxon>
        <taxon>Cucurbita</taxon>
    </lineage>
</organism>
<dbReference type="PANTHER" id="PTHR34280:SF15">
    <property type="entry name" value="TRANSCRIPTION FACTOR"/>
    <property type="match status" value="1"/>
</dbReference>
<evidence type="ECO:0000313" key="3">
    <source>
        <dbReference type="RefSeq" id="XP_022998641.1"/>
    </source>
</evidence>
<dbReference type="RefSeq" id="XP_022998641.1">
    <property type="nucleotide sequence ID" value="XM_023142873.1"/>
</dbReference>
<name>A0A6J1KAP3_CUCMA</name>
<dbReference type="KEGG" id="cmax:111493225"/>
<gene>
    <name evidence="3" type="primary">LOC111493225</name>
</gene>
<dbReference type="OrthoDB" id="1925325at2759"/>
<dbReference type="InterPro" id="IPR038947">
    <property type="entry name" value="At3g27210-like"/>
</dbReference>
<evidence type="ECO:0000256" key="1">
    <source>
        <dbReference type="SAM" id="MobiDB-lite"/>
    </source>
</evidence>